<dbReference type="InterPro" id="IPR046363">
    <property type="entry name" value="MS_N_TIM-barrel_dom"/>
</dbReference>
<dbReference type="UniPathway" id="UPA00703">
    <property type="reaction ID" value="UER00720"/>
</dbReference>
<dbReference type="PIRSF" id="PIRSF001363">
    <property type="entry name" value="Malate_synth"/>
    <property type="match status" value="1"/>
</dbReference>
<dbReference type="GO" id="GO:0006099">
    <property type="term" value="P:tricarboxylic acid cycle"/>
    <property type="evidence" value="ECO:0007669"/>
    <property type="project" value="UniProtKB-KW"/>
</dbReference>
<dbReference type="FunFam" id="3.20.20.360:FF:000001">
    <property type="entry name" value="Malate synthase"/>
    <property type="match status" value="1"/>
</dbReference>
<evidence type="ECO:0000256" key="1">
    <source>
        <dbReference type="ARBA" id="ARBA00006394"/>
    </source>
</evidence>
<evidence type="ECO:0000256" key="4">
    <source>
        <dbReference type="ARBA" id="ARBA00022532"/>
    </source>
</evidence>
<evidence type="ECO:0000256" key="9">
    <source>
        <dbReference type="RuleBase" id="RU000555"/>
    </source>
</evidence>
<dbReference type="PANTHER" id="PTHR42902:SF1">
    <property type="entry name" value="MALATE SYNTHASE 1-RELATED"/>
    <property type="match status" value="1"/>
</dbReference>
<dbReference type="PROSITE" id="PS00510">
    <property type="entry name" value="MALATE_SYNTHASE"/>
    <property type="match status" value="1"/>
</dbReference>
<evidence type="ECO:0000256" key="6">
    <source>
        <dbReference type="ARBA" id="ARBA00047918"/>
    </source>
</evidence>
<dbReference type="InterPro" id="IPR048355">
    <property type="entry name" value="MS_C"/>
</dbReference>
<dbReference type="GO" id="GO:0005737">
    <property type="term" value="C:cytoplasm"/>
    <property type="evidence" value="ECO:0007669"/>
    <property type="project" value="TreeGrafter"/>
</dbReference>
<sequence length="539" mass="59953">MSAPAPPAVVDAAPLPRQEEVLTEAALAFVAELHRRFTPRRDELLARRAERRAEIARTCTLDFLPETADVRADDSWRVAPAPEALNDRRVEITGPTDRKMTVNALNSGARVWLADFEDASAPTWENVVGGQLSLIDAYTRRIDFTDPVSGKSYALRPDAELATVVVRPRGWHLDERHLTDADGTPVPGALVDFGLYFFHNAQRLIDAGKGPYFYLPKTESHLEARLWNEVFVFAQDHLGIARGTVRATVLIETITAAFEMEEILYELREHASGLNAGRWDYLFSIVKNFRDGGARFVLPDRNAVTMTAPFMRAYTELLVRTCHRRGAHAIGGMAAFIPSRRDAEVNKVAFEKVRADKDREAGDGFDGSWVAHPDLVPLAMESFDRVLGDRPHQKDRLREDVDVRAEDLLAIDSLDAKPTYAGLVNAVQVGIRYIEAWLRGMGAVAIFNLMEDAATAEISRSQIWQWINAEVVLDNGEQVTAGLAREVAAGELANLRAELGEEAFAAGNWQQAHDLLLKVALDEDYADFLTLPAYEQLRG</sequence>
<dbReference type="InterPro" id="IPR044856">
    <property type="entry name" value="Malate_synth_C_sf"/>
</dbReference>
<dbReference type="InterPro" id="IPR001465">
    <property type="entry name" value="Malate_synthase_TIM"/>
</dbReference>
<keyword evidence="3 9" id="KW-0329">Glyoxylate bypass</keyword>
<evidence type="ECO:0000256" key="2">
    <source>
        <dbReference type="ARBA" id="ARBA00012636"/>
    </source>
</evidence>
<feature type="active site" description="Proton donor" evidence="8">
    <location>
        <position position="452"/>
    </location>
</feature>
<dbReference type="Gene3D" id="1.20.1220.12">
    <property type="entry name" value="Malate synthase, domain III"/>
    <property type="match status" value="1"/>
</dbReference>
<dbReference type="AlphaFoldDB" id="A0A494UTD6"/>
<dbReference type="RefSeq" id="WP_121547861.1">
    <property type="nucleotide sequence ID" value="NZ_CP023407.1"/>
</dbReference>
<dbReference type="Pfam" id="PF01274">
    <property type="entry name" value="MS_TIM-barrel"/>
    <property type="match status" value="1"/>
</dbReference>
<proteinExistence type="inferred from homology"/>
<dbReference type="CDD" id="cd00727">
    <property type="entry name" value="malate_synt_A"/>
    <property type="match status" value="1"/>
</dbReference>
<evidence type="ECO:0000313" key="13">
    <source>
        <dbReference type="EMBL" id="AYL38672.1"/>
    </source>
</evidence>
<evidence type="ECO:0000256" key="8">
    <source>
        <dbReference type="PIRSR" id="PIRSR001363-1"/>
    </source>
</evidence>
<feature type="domain" description="Malate synthase C-terminal" evidence="12">
    <location>
        <begin position="418"/>
        <end position="537"/>
    </location>
</feature>
<evidence type="ECO:0000256" key="3">
    <source>
        <dbReference type="ARBA" id="ARBA00022435"/>
    </source>
</evidence>
<dbReference type="Gene3D" id="3.20.20.360">
    <property type="entry name" value="Malate synthase, domain 3"/>
    <property type="match status" value="1"/>
</dbReference>
<dbReference type="EMBL" id="CP023407">
    <property type="protein sequence ID" value="AYL38672.1"/>
    <property type="molecule type" value="Genomic_DNA"/>
</dbReference>
<feature type="domain" description="Malate synthase TIM barrel" evidence="10">
    <location>
        <begin position="163"/>
        <end position="411"/>
    </location>
</feature>
<dbReference type="GO" id="GO:0006097">
    <property type="term" value="P:glyoxylate cycle"/>
    <property type="evidence" value="ECO:0007669"/>
    <property type="project" value="UniProtKB-UniPathway"/>
</dbReference>
<dbReference type="GO" id="GO:0004474">
    <property type="term" value="F:malate synthase activity"/>
    <property type="evidence" value="ECO:0007669"/>
    <property type="project" value="UniProtKB-EC"/>
</dbReference>
<dbReference type="Pfam" id="PF20656">
    <property type="entry name" value="MS_N"/>
    <property type="match status" value="1"/>
</dbReference>
<dbReference type="FunFam" id="1.20.1220.12:FF:000001">
    <property type="entry name" value="Malate synthase"/>
    <property type="match status" value="1"/>
</dbReference>
<dbReference type="NCBIfam" id="TIGR01344">
    <property type="entry name" value="malate_syn_A"/>
    <property type="match status" value="1"/>
</dbReference>
<keyword evidence="4 9" id="KW-0816">Tricarboxylic acid cycle</keyword>
<dbReference type="InterPro" id="IPR011076">
    <property type="entry name" value="Malate_synth_sf"/>
</dbReference>
<evidence type="ECO:0000259" key="10">
    <source>
        <dbReference type="Pfam" id="PF01274"/>
    </source>
</evidence>
<feature type="active site" description="Proton acceptor" evidence="8">
    <location>
        <position position="167"/>
    </location>
</feature>
<dbReference type="GeneID" id="93886448"/>
<dbReference type="EC" id="2.3.3.9" evidence="2 9"/>
<dbReference type="SUPFAM" id="SSF51645">
    <property type="entry name" value="Malate synthase G"/>
    <property type="match status" value="1"/>
</dbReference>
<dbReference type="Pfam" id="PF20659">
    <property type="entry name" value="MS_C"/>
    <property type="match status" value="1"/>
</dbReference>
<keyword evidence="5 9" id="KW-0808">Transferase</keyword>
<evidence type="ECO:0000256" key="7">
    <source>
        <dbReference type="ARBA" id="ARBA00068441"/>
    </source>
</evidence>
<dbReference type="InterPro" id="IPR006252">
    <property type="entry name" value="Malate_synthA"/>
</dbReference>
<keyword evidence="14" id="KW-1185">Reference proteome</keyword>
<dbReference type="PANTHER" id="PTHR42902">
    <property type="entry name" value="MALATE SYNTHASE"/>
    <property type="match status" value="1"/>
</dbReference>
<comment type="pathway">
    <text evidence="9">Carbohydrate metabolism; glyoxylate cycle; (S)-malate from isocitrate: step 2/2.</text>
</comment>
<dbReference type="InterPro" id="IPR019830">
    <property type="entry name" value="Malate_synthase_CS"/>
</dbReference>
<evidence type="ECO:0000313" key="14">
    <source>
        <dbReference type="Proteomes" id="UP000282170"/>
    </source>
</evidence>
<gene>
    <name evidence="13" type="ORF">CNQ36_26685</name>
</gene>
<accession>A0A494UTD6</accession>
<dbReference type="InterPro" id="IPR048356">
    <property type="entry name" value="MS_N"/>
</dbReference>
<dbReference type="KEGG" id="sfug:CNQ36_26685"/>
<evidence type="ECO:0000256" key="5">
    <source>
        <dbReference type="ARBA" id="ARBA00022679"/>
    </source>
</evidence>
<comment type="catalytic activity">
    <reaction evidence="6 9">
        <text>glyoxylate + acetyl-CoA + H2O = (S)-malate + CoA + H(+)</text>
        <dbReference type="Rhea" id="RHEA:18181"/>
        <dbReference type="ChEBI" id="CHEBI:15377"/>
        <dbReference type="ChEBI" id="CHEBI:15378"/>
        <dbReference type="ChEBI" id="CHEBI:15589"/>
        <dbReference type="ChEBI" id="CHEBI:36655"/>
        <dbReference type="ChEBI" id="CHEBI:57287"/>
        <dbReference type="ChEBI" id="CHEBI:57288"/>
        <dbReference type="EC" id="2.3.3.9"/>
    </reaction>
</comment>
<name>A0A494UTD6_9ACTN</name>
<evidence type="ECO:0000259" key="11">
    <source>
        <dbReference type="Pfam" id="PF20656"/>
    </source>
</evidence>
<protein>
    <recommendedName>
        <fullName evidence="7 9">Malate synthase</fullName>
        <ecNumber evidence="2 9">2.3.3.9</ecNumber>
    </recommendedName>
</protein>
<comment type="similarity">
    <text evidence="1 9">Belongs to the malate synthase family.</text>
</comment>
<feature type="domain" description="Malate synthase N-terminal" evidence="11">
    <location>
        <begin position="17"/>
        <end position="68"/>
    </location>
</feature>
<evidence type="ECO:0000259" key="12">
    <source>
        <dbReference type="Pfam" id="PF20659"/>
    </source>
</evidence>
<dbReference type="Proteomes" id="UP000282170">
    <property type="component" value="Chromosome"/>
</dbReference>
<reference evidence="13 14" key="1">
    <citation type="submission" date="2017-09" db="EMBL/GenBank/DDBJ databases">
        <authorList>
            <person name="Zhang H."/>
            <person name="Hu S."/>
            <person name="Xu J."/>
            <person name="He Z."/>
        </authorList>
    </citation>
    <scope>NUCLEOTIDE SEQUENCE [LARGE SCALE GENOMIC DNA]</scope>
    <source>
        <strain evidence="13 14">TXX3120</strain>
    </source>
</reference>
<organism evidence="13 14">
    <name type="scientific">Streptomyces fungicidicus</name>
    <dbReference type="NCBI Taxonomy" id="68203"/>
    <lineage>
        <taxon>Bacteria</taxon>
        <taxon>Bacillati</taxon>
        <taxon>Actinomycetota</taxon>
        <taxon>Actinomycetes</taxon>
        <taxon>Kitasatosporales</taxon>
        <taxon>Streptomycetaceae</taxon>
        <taxon>Streptomyces</taxon>
    </lineage>
</organism>